<evidence type="ECO:0000313" key="2">
    <source>
        <dbReference type="Proteomes" id="UP000596661"/>
    </source>
</evidence>
<reference evidence="1" key="2">
    <citation type="submission" date="2021-03" db="UniProtKB">
        <authorList>
            <consortium name="EnsemblPlants"/>
        </authorList>
    </citation>
    <scope>IDENTIFICATION</scope>
</reference>
<dbReference type="Gramene" id="novel_model_1520_5bd9a17a.2.5bd9b135">
    <property type="protein sequence ID" value="cds.novel_model_1520_5bd9a17a.2.5bd9b135"/>
    <property type="gene ID" value="novel_gene_852_5bd9a17a"/>
</dbReference>
<dbReference type="EMBL" id="UZAU01000039">
    <property type="status" value="NOT_ANNOTATED_CDS"/>
    <property type="molecule type" value="Genomic_DNA"/>
</dbReference>
<dbReference type="Proteomes" id="UP000596661">
    <property type="component" value="Chromosome 8"/>
</dbReference>
<dbReference type="AlphaFoldDB" id="A0A803R861"/>
<evidence type="ECO:0000313" key="1">
    <source>
        <dbReference type="EnsemblPlants" id="cds.novel_model_6239_5bd9a17a"/>
    </source>
</evidence>
<protein>
    <submittedName>
        <fullName evidence="1">Uncharacterized protein</fullName>
    </submittedName>
</protein>
<reference evidence="1 2" key="1">
    <citation type="submission" date="2018-11" db="EMBL/GenBank/DDBJ databases">
        <authorList>
            <person name="Grassa J C."/>
        </authorList>
    </citation>
    <scope>NUCLEOTIDE SEQUENCE [LARGE SCALE GENOMIC DNA]</scope>
</reference>
<proteinExistence type="predicted"/>
<dbReference type="EMBL" id="UZAU01000699">
    <property type="status" value="NOT_ANNOTATED_CDS"/>
    <property type="molecule type" value="Genomic_DNA"/>
</dbReference>
<accession>A0A803R861</accession>
<keyword evidence="2" id="KW-1185">Reference proteome</keyword>
<dbReference type="EnsemblPlants" id="novel_model_6239_5bd9a17a">
    <property type="protein sequence ID" value="cds.novel_model_6239_5bd9a17a"/>
    <property type="gene ID" value="novel_gene_3240_5bd9a17a"/>
</dbReference>
<organism evidence="1 2">
    <name type="scientific">Cannabis sativa</name>
    <name type="common">Hemp</name>
    <name type="synonym">Marijuana</name>
    <dbReference type="NCBI Taxonomy" id="3483"/>
    <lineage>
        <taxon>Eukaryota</taxon>
        <taxon>Viridiplantae</taxon>
        <taxon>Streptophyta</taxon>
        <taxon>Embryophyta</taxon>
        <taxon>Tracheophyta</taxon>
        <taxon>Spermatophyta</taxon>
        <taxon>Magnoliopsida</taxon>
        <taxon>eudicotyledons</taxon>
        <taxon>Gunneridae</taxon>
        <taxon>Pentapetalae</taxon>
        <taxon>rosids</taxon>
        <taxon>fabids</taxon>
        <taxon>Rosales</taxon>
        <taxon>Cannabaceae</taxon>
        <taxon>Cannabis</taxon>
    </lineage>
</organism>
<accession>A0A803QUF4</accession>
<dbReference type="EnsemblPlants" id="novel_model_1520_5bd9a17a.2.5bd9b135">
    <property type="protein sequence ID" value="cds.novel_model_1520_5bd9a17a.2.5bd9b135"/>
    <property type="gene ID" value="novel_gene_852_5bd9a17a"/>
</dbReference>
<dbReference type="Proteomes" id="UP000596661">
    <property type="component" value="Chromosome 1"/>
</dbReference>
<name>A0A803R861_CANSA</name>
<dbReference type="Gramene" id="novel_model_6239_5bd9a17a">
    <property type="protein sequence ID" value="cds.novel_model_6239_5bd9a17a"/>
    <property type="gene ID" value="novel_gene_3240_5bd9a17a"/>
</dbReference>
<sequence>MMQSFFPRHTDVTWKNNYVRMQDFLAHQSGFYGAAERKWKEMMENLQNHKGILCLVIEKWHLLLLLEGNERFQPLS</sequence>